<dbReference type="AlphaFoldDB" id="A0A2N4U4D3"/>
<dbReference type="FunFam" id="3.40.309.10:FF:000012">
    <property type="entry name" value="Betaine aldehyde dehydrogenase"/>
    <property type="match status" value="1"/>
</dbReference>
<sequence>MAQQASTKAERLTNLRPTVHLSTHAGEAKYGHFIGGEWVAPASGDYYPVVDPSTGTIVGNFARGNAEDIDKAVQSAQKGFRAWSALEARDRSRILYETARLIRENSDWLAHLETLDTGKPLKVSVADVETCARYFEYFAGSADKIFGEVIPASNDQLVYTLREPYGVTGHIIPWNGPITQAGRGIAPALAAGNSAVVKPDDKTCATTLELAALCMEAGLPAGVLNVVTGDGAVTGQALVDHALVRKIAFTGSVATGKLVIQRAAERICPVTSELGGKSPFIVFSDADLDEAARLAVKAFVYNSGQICSAGTRLLVEASVADAFTGKVAAALEQVTVGAGVDDADIGPVISESQMSRVLDYIDIGVREGAKVVCGGARIQAGQLGSGFFVAPTLFSNVNNTMRIAREEIFGPVGCIIPFTSQKEAVRIANDSDFGLAAAVWTRDIGRAHDVARQLEAGQVYVNDFMPVGVEAPFGGYKMSGIGREKGIESLMHYTQLKTVTVNMKHQGQ</sequence>
<dbReference type="InterPro" id="IPR016161">
    <property type="entry name" value="Ald_DH/histidinol_DH"/>
</dbReference>
<dbReference type="InterPro" id="IPR016162">
    <property type="entry name" value="Ald_DH_N"/>
</dbReference>
<evidence type="ECO:0000256" key="2">
    <source>
        <dbReference type="ARBA" id="ARBA00023002"/>
    </source>
</evidence>
<dbReference type="Gene3D" id="3.40.309.10">
    <property type="entry name" value="Aldehyde Dehydrogenase, Chain A, domain 2"/>
    <property type="match status" value="1"/>
</dbReference>
<reference evidence="4 5" key="1">
    <citation type="submission" date="2017-10" db="EMBL/GenBank/DDBJ databases">
        <title>Two draft genome sequences of Pusillimonas sp. strains isolated from a nitrate- and radionuclide-contaminated groundwater in Russia.</title>
        <authorList>
            <person name="Grouzdev D.S."/>
            <person name="Tourova T.P."/>
            <person name="Goeva M.A."/>
            <person name="Babich T.L."/>
            <person name="Sokolova D.S."/>
            <person name="Abdullin R."/>
            <person name="Poltaraus A.B."/>
            <person name="Toshchakov S.V."/>
            <person name="Nazina T.N."/>
        </authorList>
    </citation>
    <scope>NUCLEOTIDE SEQUENCE [LARGE SCALE GENOMIC DNA]</scope>
    <source>
        <strain evidence="4 5">JR1/69-3-13</strain>
    </source>
</reference>
<keyword evidence="2" id="KW-0560">Oxidoreductase</keyword>
<dbReference type="SUPFAM" id="SSF53720">
    <property type="entry name" value="ALDH-like"/>
    <property type="match status" value="1"/>
</dbReference>
<dbReference type="Gene3D" id="3.40.605.10">
    <property type="entry name" value="Aldehyde Dehydrogenase, Chain A, domain 1"/>
    <property type="match status" value="1"/>
</dbReference>
<protein>
    <submittedName>
        <fullName evidence="4">Aldehyde dehydrogenase</fullName>
    </submittedName>
</protein>
<dbReference type="FunFam" id="3.40.605.10:FF:000007">
    <property type="entry name" value="NAD/NADP-dependent betaine aldehyde dehydrogenase"/>
    <property type="match status" value="1"/>
</dbReference>
<dbReference type="InterPro" id="IPR016160">
    <property type="entry name" value="Ald_DH_CS_CYS"/>
</dbReference>
<comment type="similarity">
    <text evidence="1">Belongs to the aldehyde dehydrogenase family.</text>
</comment>
<dbReference type="InterPro" id="IPR015590">
    <property type="entry name" value="Aldehyde_DH_dom"/>
</dbReference>
<name>A0A2N4U4D3_9BURK</name>
<proteinExistence type="inferred from homology"/>
<dbReference type="InterPro" id="IPR016163">
    <property type="entry name" value="Ald_DH_C"/>
</dbReference>
<evidence type="ECO:0000313" key="5">
    <source>
        <dbReference type="Proteomes" id="UP000234190"/>
    </source>
</evidence>
<gene>
    <name evidence="4" type="ORF">CR159_11290</name>
</gene>
<keyword evidence="5" id="KW-1185">Reference proteome</keyword>
<accession>A0A2N4U4D3</accession>
<comment type="caution">
    <text evidence="4">The sequence shown here is derived from an EMBL/GenBank/DDBJ whole genome shotgun (WGS) entry which is preliminary data.</text>
</comment>
<dbReference type="FunFam" id="3.40.605.10:FF:000026">
    <property type="entry name" value="Aldehyde dehydrogenase, putative"/>
    <property type="match status" value="1"/>
</dbReference>
<organism evidence="4 5">
    <name type="scientific">Pollutimonas subterranea</name>
    <dbReference type="NCBI Taxonomy" id="2045210"/>
    <lineage>
        <taxon>Bacteria</taxon>
        <taxon>Pseudomonadati</taxon>
        <taxon>Pseudomonadota</taxon>
        <taxon>Betaproteobacteria</taxon>
        <taxon>Burkholderiales</taxon>
        <taxon>Alcaligenaceae</taxon>
        <taxon>Pollutimonas</taxon>
    </lineage>
</organism>
<dbReference type="OrthoDB" id="6187633at2"/>
<dbReference type="EMBL" id="PDNW01000008">
    <property type="protein sequence ID" value="PLC49863.1"/>
    <property type="molecule type" value="Genomic_DNA"/>
</dbReference>
<feature type="domain" description="Aldehyde dehydrogenase" evidence="3">
    <location>
        <begin position="38"/>
        <end position="499"/>
    </location>
</feature>
<evidence type="ECO:0000256" key="1">
    <source>
        <dbReference type="ARBA" id="ARBA00009986"/>
    </source>
</evidence>
<evidence type="ECO:0000313" key="4">
    <source>
        <dbReference type="EMBL" id="PLC49863.1"/>
    </source>
</evidence>
<dbReference type="Pfam" id="PF00171">
    <property type="entry name" value="Aldedh"/>
    <property type="match status" value="1"/>
</dbReference>
<dbReference type="GO" id="GO:0016620">
    <property type="term" value="F:oxidoreductase activity, acting on the aldehyde or oxo group of donors, NAD or NADP as acceptor"/>
    <property type="evidence" value="ECO:0007669"/>
    <property type="project" value="InterPro"/>
</dbReference>
<dbReference type="PROSITE" id="PS00070">
    <property type="entry name" value="ALDEHYDE_DEHYDR_CYS"/>
    <property type="match status" value="1"/>
</dbReference>
<dbReference type="PANTHER" id="PTHR11699">
    <property type="entry name" value="ALDEHYDE DEHYDROGENASE-RELATED"/>
    <property type="match status" value="1"/>
</dbReference>
<evidence type="ECO:0000259" key="3">
    <source>
        <dbReference type="Pfam" id="PF00171"/>
    </source>
</evidence>
<dbReference type="Proteomes" id="UP000234190">
    <property type="component" value="Unassembled WGS sequence"/>
</dbReference>